<protein>
    <submittedName>
        <fullName evidence="2">Uncharacterized protein</fullName>
    </submittedName>
</protein>
<organism evidence="2 3">
    <name type="scientific">Tardibacter chloracetimidivorans</name>
    <dbReference type="NCBI Taxonomy" id="1921510"/>
    <lineage>
        <taxon>Bacteria</taxon>
        <taxon>Pseudomonadati</taxon>
        <taxon>Pseudomonadota</taxon>
        <taxon>Alphaproteobacteria</taxon>
        <taxon>Sphingomonadales</taxon>
        <taxon>Sphingomonadaceae</taxon>
        <taxon>Tardibacter</taxon>
    </lineage>
</organism>
<dbReference type="STRING" id="1921510.BSL82_16435"/>
<name>A0A1L3ZYH6_9SPHN</name>
<feature type="chain" id="PRO_5012227951" evidence="1">
    <location>
        <begin position="19"/>
        <end position="134"/>
    </location>
</feature>
<accession>A0A1L3ZYH6</accession>
<evidence type="ECO:0000256" key="1">
    <source>
        <dbReference type="SAM" id="SignalP"/>
    </source>
</evidence>
<dbReference type="AlphaFoldDB" id="A0A1L3ZYH6"/>
<dbReference type="EMBL" id="CP018221">
    <property type="protein sequence ID" value="API60681.1"/>
    <property type="molecule type" value="Genomic_DNA"/>
</dbReference>
<dbReference type="RefSeq" id="WP_072598339.1">
    <property type="nucleotide sequence ID" value="NZ_CP018221.1"/>
</dbReference>
<sequence length="134" mass="14338">MHRLISCAAALAVLTLTAAGEPPTRTPRAEAALQKALAGRTPGKPESCVSLSELGSQRIIDRYTILFEGHGGRIWRNDLPHGCPGLAPGRAILTKPTLTRHCRGDIFQVIDPPAHMTMGACGFGDFVPYTKPKP</sequence>
<proteinExistence type="predicted"/>
<reference evidence="3" key="1">
    <citation type="submission" date="2016-11" db="EMBL/GenBank/DDBJ databases">
        <title>Complete Genome Sequence of alachlor-degrading Sphingomonas sp. strain JJ-A5.</title>
        <authorList>
            <person name="Lee H."/>
            <person name="Ka J.-O."/>
        </authorList>
    </citation>
    <scope>NUCLEOTIDE SEQUENCE [LARGE SCALE GENOMIC DNA]</scope>
    <source>
        <strain evidence="3">JJ-A5</strain>
    </source>
</reference>
<dbReference type="Proteomes" id="UP000182063">
    <property type="component" value="Chromosome"/>
</dbReference>
<feature type="signal peptide" evidence="1">
    <location>
        <begin position="1"/>
        <end position="18"/>
    </location>
</feature>
<evidence type="ECO:0000313" key="2">
    <source>
        <dbReference type="EMBL" id="API60681.1"/>
    </source>
</evidence>
<evidence type="ECO:0000313" key="3">
    <source>
        <dbReference type="Proteomes" id="UP000182063"/>
    </source>
</evidence>
<keyword evidence="1" id="KW-0732">Signal</keyword>
<dbReference type="KEGG" id="sphj:BSL82_16435"/>
<dbReference type="OrthoDB" id="7596589at2"/>
<gene>
    <name evidence="2" type="ORF">BSL82_16435</name>
</gene>
<keyword evidence="3" id="KW-1185">Reference proteome</keyword>